<dbReference type="EMBL" id="JANPXH010000563">
    <property type="protein sequence ID" value="MCR6678901.1"/>
    <property type="molecule type" value="Genomic_DNA"/>
</dbReference>
<evidence type="ECO:0000313" key="1">
    <source>
        <dbReference type="EMBL" id="MCR6678901.1"/>
    </source>
</evidence>
<dbReference type="Proteomes" id="UP001206878">
    <property type="component" value="Unassembled WGS sequence"/>
</dbReference>
<comment type="caution">
    <text evidence="1">The sequence shown here is derived from an EMBL/GenBank/DDBJ whole genome shotgun (WGS) entry which is preliminary data.</text>
</comment>
<feature type="non-terminal residue" evidence="1">
    <location>
        <position position="92"/>
    </location>
</feature>
<name>A0AAW5N0Q4_9ESCH</name>
<dbReference type="AlphaFoldDB" id="A0AAW5N0Q4"/>
<evidence type="ECO:0000313" key="2">
    <source>
        <dbReference type="Proteomes" id="UP001206878"/>
    </source>
</evidence>
<protein>
    <recommendedName>
        <fullName evidence="3">AsmA family protein</fullName>
    </recommendedName>
</protein>
<reference evidence="1" key="1">
    <citation type="submission" date="2022-07" db="EMBL/GenBank/DDBJ databases">
        <title>Diversity of ethanolamine utilization by human commensal Escherichia coli.</title>
        <authorList>
            <person name="Jubelin G."/>
        </authorList>
    </citation>
    <scope>NUCLEOTIDE SEQUENCE</scope>
    <source>
        <strain evidence="1">S1</strain>
    </source>
</reference>
<sequence>VGPLSVKTFNPRELMKLLDIKVETADPETLKALALRLKFDATTKAARITDLNMKLDQSTFTGSAAVTSFDSQAAEFALKLDTIDADRYLPTP</sequence>
<organism evidence="1 2">
    <name type="scientific">Escherichia marmotae</name>
    <dbReference type="NCBI Taxonomy" id="1499973"/>
    <lineage>
        <taxon>Bacteria</taxon>
        <taxon>Pseudomonadati</taxon>
        <taxon>Pseudomonadota</taxon>
        <taxon>Gammaproteobacteria</taxon>
        <taxon>Enterobacterales</taxon>
        <taxon>Enterobacteriaceae</taxon>
        <taxon>Escherichia</taxon>
    </lineage>
</organism>
<accession>A0AAW5N0Q4</accession>
<gene>
    <name evidence="1" type="ORF">NVV43_25705</name>
</gene>
<feature type="non-terminal residue" evidence="1">
    <location>
        <position position="1"/>
    </location>
</feature>
<evidence type="ECO:0008006" key="3">
    <source>
        <dbReference type="Google" id="ProtNLM"/>
    </source>
</evidence>
<proteinExistence type="predicted"/>